<dbReference type="AlphaFoldDB" id="A0A6J4RTC1"/>
<proteinExistence type="inferred from homology"/>
<comment type="similarity">
    <text evidence="1">Belongs to the CFA/CMAS family.</text>
</comment>
<evidence type="ECO:0000313" key="7">
    <source>
        <dbReference type="EMBL" id="CAA9474663.1"/>
    </source>
</evidence>
<dbReference type="Gene3D" id="3.40.50.150">
    <property type="entry name" value="Vaccinia Virus protein VP39"/>
    <property type="match status" value="1"/>
</dbReference>
<evidence type="ECO:0000259" key="6">
    <source>
        <dbReference type="Pfam" id="PF13649"/>
    </source>
</evidence>
<dbReference type="SUPFAM" id="SSF53335">
    <property type="entry name" value="S-adenosyl-L-methionine-dependent methyltransferases"/>
    <property type="match status" value="1"/>
</dbReference>
<dbReference type="GO" id="GO:0006629">
    <property type="term" value="P:lipid metabolic process"/>
    <property type="evidence" value="ECO:0007669"/>
    <property type="project" value="UniProtKB-KW"/>
</dbReference>
<dbReference type="InterPro" id="IPR029063">
    <property type="entry name" value="SAM-dependent_MTases_sf"/>
</dbReference>
<dbReference type="GO" id="GO:0032259">
    <property type="term" value="P:methylation"/>
    <property type="evidence" value="ECO:0007669"/>
    <property type="project" value="UniProtKB-KW"/>
</dbReference>
<evidence type="ECO:0000256" key="5">
    <source>
        <dbReference type="ARBA" id="ARBA00023098"/>
    </source>
</evidence>
<reference evidence="7" key="1">
    <citation type="submission" date="2020-02" db="EMBL/GenBank/DDBJ databases">
        <authorList>
            <person name="Meier V. D."/>
        </authorList>
    </citation>
    <scope>NUCLEOTIDE SEQUENCE</scope>
    <source>
        <strain evidence="7">AVDCRST_MAG13</strain>
    </source>
</reference>
<keyword evidence="3" id="KW-0808">Transferase</keyword>
<organism evidence="7">
    <name type="scientific">uncultured Solirubrobacteraceae bacterium</name>
    <dbReference type="NCBI Taxonomy" id="1162706"/>
    <lineage>
        <taxon>Bacteria</taxon>
        <taxon>Bacillati</taxon>
        <taxon>Actinomycetota</taxon>
        <taxon>Thermoleophilia</taxon>
        <taxon>Solirubrobacterales</taxon>
        <taxon>Solirubrobacteraceae</taxon>
        <taxon>environmental samples</taxon>
    </lineage>
</organism>
<protein>
    <recommendedName>
        <fullName evidence="6">Methyltransferase domain-containing protein</fullName>
    </recommendedName>
</protein>
<evidence type="ECO:0000256" key="3">
    <source>
        <dbReference type="ARBA" id="ARBA00022679"/>
    </source>
</evidence>
<dbReference type="EMBL" id="CADCVO010000106">
    <property type="protein sequence ID" value="CAA9474663.1"/>
    <property type="molecule type" value="Genomic_DNA"/>
</dbReference>
<keyword evidence="4" id="KW-0949">S-adenosyl-L-methionine</keyword>
<dbReference type="PANTHER" id="PTHR43667:SF1">
    <property type="entry name" value="CYCLOPROPANE-FATTY-ACYL-PHOSPHOLIPID SYNTHASE"/>
    <property type="match status" value="1"/>
</dbReference>
<keyword evidence="2" id="KW-0489">Methyltransferase</keyword>
<evidence type="ECO:0000256" key="1">
    <source>
        <dbReference type="ARBA" id="ARBA00010815"/>
    </source>
</evidence>
<gene>
    <name evidence="7" type="ORF">AVDCRST_MAG13-727</name>
</gene>
<dbReference type="PANTHER" id="PTHR43667">
    <property type="entry name" value="CYCLOPROPANE-FATTY-ACYL-PHOSPHOLIPID SYNTHASE"/>
    <property type="match status" value="1"/>
</dbReference>
<dbReference type="InterPro" id="IPR041698">
    <property type="entry name" value="Methyltransf_25"/>
</dbReference>
<dbReference type="CDD" id="cd02440">
    <property type="entry name" value="AdoMet_MTases"/>
    <property type="match status" value="1"/>
</dbReference>
<dbReference type="Pfam" id="PF13649">
    <property type="entry name" value="Methyltransf_25"/>
    <property type="match status" value="1"/>
</dbReference>
<dbReference type="GO" id="GO:0008168">
    <property type="term" value="F:methyltransferase activity"/>
    <property type="evidence" value="ECO:0007669"/>
    <property type="project" value="UniProtKB-KW"/>
</dbReference>
<sequence>MTQAADRLVVAVDRLGLEPTHRVLEVGCGHGVAVSLICERLDGGRVLALDRSEKMVAAARRRNAAHAAAGRAEIRTASLHEADLAGERFDRVLAVHVPVFLRGDPARELEVVAGCLTDGGSLHLWAQPLDPAAAGPTAERLTTTLEAHGFAVASVLREPLASGPAVGVVARPAGARQG</sequence>
<name>A0A6J4RTC1_9ACTN</name>
<evidence type="ECO:0000256" key="4">
    <source>
        <dbReference type="ARBA" id="ARBA00022691"/>
    </source>
</evidence>
<dbReference type="InterPro" id="IPR050723">
    <property type="entry name" value="CFA/CMAS"/>
</dbReference>
<accession>A0A6J4RTC1</accession>
<keyword evidence="5" id="KW-0443">Lipid metabolism</keyword>
<evidence type="ECO:0000256" key="2">
    <source>
        <dbReference type="ARBA" id="ARBA00022603"/>
    </source>
</evidence>
<feature type="domain" description="Methyltransferase" evidence="6">
    <location>
        <begin position="23"/>
        <end position="120"/>
    </location>
</feature>